<dbReference type="EC" id="2.4.2.19" evidence="5 12"/>
<comment type="catalytic activity">
    <reaction evidence="11 12">
        <text>nicotinate beta-D-ribonucleotide + CO2 + diphosphate = quinolinate + 5-phospho-alpha-D-ribose 1-diphosphate + 2 H(+)</text>
        <dbReference type="Rhea" id="RHEA:12733"/>
        <dbReference type="ChEBI" id="CHEBI:15378"/>
        <dbReference type="ChEBI" id="CHEBI:16526"/>
        <dbReference type="ChEBI" id="CHEBI:29959"/>
        <dbReference type="ChEBI" id="CHEBI:33019"/>
        <dbReference type="ChEBI" id="CHEBI:57502"/>
        <dbReference type="ChEBI" id="CHEBI:58017"/>
        <dbReference type="EC" id="2.4.2.19"/>
    </reaction>
</comment>
<keyword evidence="7 12" id="KW-0662">Pyridine nucleotide biosynthesis</keyword>
<dbReference type="Gene3D" id="3.90.1170.20">
    <property type="entry name" value="Quinolinate phosphoribosyl transferase, N-terminal domain"/>
    <property type="match status" value="1"/>
</dbReference>
<evidence type="ECO:0000256" key="13">
    <source>
        <dbReference type="SAM" id="MobiDB-lite"/>
    </source>
</evidence>
<evidence type="ECO:0000259" key="15">
    <source>
        <dbReference type="Pfam" id="PF02749"/>
    </source>
</evidence>
<proteinExistence type="inferred from homology"/>
<evidence type="ECO:0000256" key="10">
    <source>
        <dbReference type="ARBA" id="ARBA00033102"/>
    </source>
</evidence>
<comment type="function">
    <text evidence="1 12">Involved in the catabolism of quinolinic acid (QA).</text>
</comment>
<dbReference type="Pfam" id="PF02749">
    <property type="entry name" value="QRPTase_N"/>
    <property type="match status" value="1"/>
</dbReference>
<evidence type="ECO:0000256" key="5">
    <source>
        <dbReference type="ARBA" id="ARBA00011944"/>
    </source>
</evidence>
<evidence type="ECO:0000256" key="8">
    <source>
        <dbReference type="ARBA" id="ARBA00022676"/>
    </source>
</evidence>
<organism evidence="16">
    <name type="scientific">Arion vulgaris</name>
    <dbReference type="NCBI Taxonomy" id="1028688"/>
    <lineage>
        <taxon>Eukaryota</taxon>
        <taxon>Metazoa</taxon>
        <taxon>Spiralia</taxon>
        <taxon>Lophotrochozoa</taxon>
        <taxon>Mollusca</taxon>
        <taxon>Gastropoda</taxon>
        <taxon>Heterobranchia</taxon>
        <taxon>Euthyneura</taxon>
        <taxon>Panpulmonata</taxon>
        <taxon>Eupulmonata</taxon>
        <taxon>Stylommatophora</taxon>
        <taxon>Helicina</taxon>
        <taxon>Arionoidea</taxon>
        <taxon>Arionidae</taxon>
        <taxon>Arion</taxon>
    </lineage>
</organism>
<dbReference type="NCBIfam" id="TIGR00078">
    <property type="entry name" value="nadC"/>
    <property type="match status" value="1"/>
</dbReference>
<dbReference type="PIRSF" id="PIRSF006250">
    <property type="entry name" value="NadC_ModD"/>
    <property type="match status" value="1"/>
</dbReference>
<dbReference type="PANTHER" id="PTHR32179">
    <property type="entry name" value="NICOTINATE-NUCLEOTIDE PYROPHOSPHORYLASE [CARBOXYLATING]"/>
    <property type="match status" value="1"/>
</dbReference>
<dbReference type="InterPro" id="IPR004393">
    <property type="entry name" value="NadC"/>
</dbReference>
<dbReference type="InterPro" id="IPR036068">
    <property type="entry name" value="Nicotinate_pribotase-like_C"/>
</dbReference>
<dbReference type="GO" id="GO:0009435">
    <property type="term" value="P:NAD+ biosynthetic process"/>
    <property type="evidence" value="ECO:0007669"/>
    <property type="project" value="UniProtKB-UniPathway"/>
</dbReference>
<dbReference type="EMBL" id="HACG01032155">
    <property type="protein sequence ID" value="CEK79020.1"/>
    <property type="molecule type" value="Transcribed_RNA"/>
</dbReference>
<evidence type="ECO:0000256" key="7">
    <source>
        <dbReference type="ARBA" id="ARBA00022642"/>
    </source>
</evidence>
<evidence type="ECO:0000256" key="11">
    <source>
        <dbReference type="ARBA" id="ARBA00047445"/>
    </source>
</evidence>
<dbReference type="AlphaFoldDB" id="A0A0B7AGJ4"/>
<dbReference type="GO" id="GO:0034213">
    <property type="term" value="P:quinolinate catabolic process"/>
    <property type="evidence" value="ECO:0007669"/>
    <property type="project" value="TreeGrafter"/>
</dbReference>
<comment type="similarity">
    <text evidence="3 12">Belongs to the NadC/ModD family.</text>
</comment>
<dbReference type="Gene3D" id="3.20.20.70">
    <property type="entry name" value="Aldolase class I"/>
    <property type="match status" value="1"/>
</dbReference>
<name>A0A0B7AGJ4_9EUPU</name>
<dbReference type="UniPathway" id="UPA00253">
    <property type="reaction ID" value="UER00331"/>
</dbReference>
<comment type="subunit">
    <text evidence="4 12">Hexamer formed by 3 homodimers.</text>
</comment>
<protein>
    <recommendedName>
        <fullName evidence="6 12">Nicotinate-nucleotide pyrophosphorylase [carboxylating]</fullName>
        <ecNumber evidence="5 12">2.4.2.19</ecNumber>
    </recommendedName>
    <alternativeName>
        <fullName evidence="10 12">Quinolinate phosphoribosyltransferase [decarboxylating]</fullName>
    </alternativeName>
</protein>
<dbReference type="InterPro" id="IPR013785">
    <property type="entry name" value="Aldolase_TIM"/>
</dbReference>
<dbReference type="SUPFAM" id="SSF51690">
    <property type="entry name" value="Nicotinate/Quinolinate PRTase C-terminal domain-like"/>
    <property type="match status" value="1"/>
</dbReference>
<dbReference type="FunFam" id="3.20.20.70:FF:000090">
    <property type="entry name" value="Nicotinate-nucleotide pyrophosphorylase [carboxylating]"/>
    <property type="match status" value="1"/>
</dbReference>
<feature type="domain" description="Quinolinate phosphoribosyl transferase N-terminal" evidence="15">
    <location>
        <begin position="62"/>
        <end position="135"/>
    </location>
</feature>
<comment type="pathway">
    <text evidence="2 12">Cofactor biosynthesis; NAD(+) biosynthesis; nicotinate D-ribonucleotide from quinolinate: step 1/1.</text>
</comment>
<evidence type="ECO:0000256" key="12">
    <source>
        <dbReference type="PIRNR" id="PIRNR006250"/>
    </source>
</evidence>
<dbReference type="GO" id="GO:0004514">
    <property type="term" value="F:nicotinate-nucleotide diphosphorylase (carboxylating) activity"/>
    <property type="evidence" value="ECO:0007669"/>
    <property type="project" value="UniProtKB-EC"/>
</dbReference>
<evidence type="ECO:0000259" key="14">
    <source>
        <dbReference type="Pfam" id="PF01729"/>
    </source>
</evidence>
<dbReference type="SUPFAM" id="SSF54675">
    <property type="entry name" value="Nicotinate/Quinolinate PRTase N-terminal domain-like"/>
    <property type="match status" value="1"/>
</dbReference>
<dbReference type="InterPro" id="IPR037128">
    <property type="entry name" value="Quinolinate_PRibosylTase_N_sf"/>
</dbReference>
<dbReference type="Pfam" id="PF01729">
    <property type="entry name" value="QRPTase_C"/>
    <property type="match status" value="1"/>
</dbReference>
<feature type="domain" description="Quinolinate phosphoribosyl transferase C-terminal" evidence="14">
    <location>
        <begin position="137"/>
        <end position="307"/>
    </location>
</feature>
<dbReference type="CDD" id="cd01572">
    <property type="entry name" value="QPRTase"/>
    <property type="match status" value="1"/>
</dbReference>
<dbReference type="PANTHER" id="PTHR32179:SF3">
    <property type="entry name" value="NICOTINATE-NUCLEOTIDE PYROPHOSPHORYLASE [CARBOXYLATING]"/>
    <property type="match status" value="1"/>
</dbReference>
<evidence type="ECO:0000313" key="16">
    <source>
        <dbReference type="EMBL" id="CEK79020.1"/>
    </source>
</evidence>
<evidence type="ECO:0000256" key="1">
    <source>
        <dbReference type="ARBA" id="ARBA00003237"/>
    </source>
</evidence>
<dbReference type="GO" id="GO:0005737">
    <property type="term" value="C:cytoplasm"/>
    <property type="evidence" value="ECO:0007669"/>
    <property type="project" value="TreeGrafter"/>
</dbReference>
<gene>
    <name evidence="16" type="primary">ORF113170</name>
</gene>
<keyword evidence="9 12" id="KW-0808">Transferase</keyword>
<sequence length="323" mass="34858">MATVLNGDKSVSRTRRNDSVGPGMSSPIALHILTPISVKRLAREWLQEDTPGFDFAGFVVGEREEVAVLLMKEAGVIAGIPFVDAIFKELDCIVHWYVQEGDYIDPVKTVASVTGKVRHLLLGERVALNCITRSSGIATVARKLAKIASASGWRGEIAGTRKTTPGFRLVEKYALLVGGVSTHRHDLSSMIMLKDNHIWTAGSISQAVKDARMVGGFSTKIEVECRSLIEATEAAGAGADIVMLDNFSPQSAEETASNLKLSFPSIIIEISGGINEDNLCDFCLDSVDVISLGKLTQGYSTIDFSLKIQKEGHDPSNPTVRIL</sequence>
<evidence type="ECO:0000256" key="4">
    <source>
        <dbReference type="ARBA" id="ARBA00011218"/>
    </source>
</evidence>
<evidence type="ECO:0000256" key="9">
    <source>
        <dbReference type="ARBA" id="ARBA00022679"/>
    </source>
</evidence>
<reference evidence="16" key="1">
    <citation type="submission" date="2014-12" db="EMBL/GenBank/DDBJ databases">
        <title>Insight into the proteome of Arion vulgaris.</title>
        <authorList>
            <person name="Aradska J."/>
            <person name="Bulat T."/>
            <person name="Smidak R."/>
            <person name="Sarate P."/>
            <person name="Gangsoo J."/>
            <person name="Sialana F."/>
            <person name="Bilban M."/>
            <person name="Lubec G."/>
        </authorList>
    </citation>
    <scope>NUCLEOTIDE SEQUENCE</scope>
    <source>
        <tissue evidence="16">Skin</tissue>
    </source>
</reference>
<dbReference type="InterPro" id="IPR002638">
    <property type="entry name" value="Quinolinate_PRibosylTrfase_C"/>
</dbReference>
<keyword evidence="8 12" id="KW-0328">Glycosyltransferase</keyword>
<evidence type="ECO:0000256" key="3">
    <source>
        <dbReference type="ARBA" id="ARBA00009400"/>
    </source>
</evidence>
<dbReference type="InterPro" id="IPR027277">
    <property type="entry name" value="NadC/ModD"/>
</dbReference>
<evidence type="ECO:0000256" key="6">
    <source>
        <dbReference type="ARBA" id="ARBA00020990"/>
    </source>
</evidence>
<dbReference type="InterPro" id="IPR022412">
    <property type="entry name" value="Quinolinate_PRibosylTrfase_N"/>
</dbReference>
<accession>A0A0B7AGJ4</accession>
<feature type="region of interest" description="Disordered" evidence="13">
    <location>
        <begin position="1"/>
        <end position="23"/>
    </location>
</feature>
<evidence type="ECO:0000256" key="2">
    <source>
        <dbReference type="ARBA" id="ARBA00004893"/>
    </source>
</evidence>